<dbReference type="eggNOG" id="arCOG01238">
    <property type="taxonomic scope" value="Archaea"/>
</dbReference>
<dbReference type="GO" id="GO:0015990">
    <property type="term" value="P:electron transport coupled proton transport"/>
    <property type="evidence" value="ECO:0007669"/>
    <property type="project" value="TreeGrafter"/>
</dbReference>
<gene>
    <name evidence="3" type="ordered locus">Mcup_1446</name>
</gene>
<feature type="transmembrane region" description="Helical" evidence="1">
    <location>
        <begin position="199"/>
        <end position="217"/>
    </location>
</feature>
<evidence type="ECO:0000259" key="2">
    <source>
        <dbReference type="PROSITE" id="PS50855"/>
    </source>
</evidence>
<dbReference type="CDD" id="cd00919">
    <property type="entry name" value="Heme_Cu_Oxidase_I"/>
    <property type="match status" value="1"/>
</dbReference>
<dbReference type="GO" id="GO:0016020">
    <property type="term" value="C:membrane"/>
    <property type="evidence" value="ECO:0007669"/>
    <property type="project" value="InterPro"/>
</dbReference>
<dbReference type="PRINTS" id="PR01165">
    <property type="entry name" value="CYCOXIDASEI"/>
</dbReference>
<dbReference type="RefSeq" id="WP_013738047.1">
    <property type="nucleotide sequence ID" value="NC_015435.1"/>
</dbReference>
<dbReference type="SUPFAM" id="SSF81442">
    <property type="entry name" value="Cytochrome c oxidase subunit I-like"/>
    <property type="match status" value="1"/>
</dbReference>
<feature type="transmembrane region" description="Helical" evidence="1">
    <location>
        <begin position="315"/>
        <end position="333"/>
    </location>
</feature>
<keyword evidence="4" id="KW-1185">Reference proteome</keyword>
<feature type="transmembrane region" description="Helical" evidence="1">
    <location>
        <begin position="417"/>
        <end position="437"/>
    </location>
</feature>
<dbReference type="PROSITE" id="PS50855">
    <property type="entry name" value="COX1"/>
    <property type="match status" value="1"/>
</dbReference>
<organism evidence="3 4">
    <name type="scientific">Metallosphaera cuprina (strain Ar-4)</name>
    <dbReference type="NCBI Taxonomy" id="1006006"/>
    <lineage>
        <taxon>Archaea</taxon>
        <taxon>Thermoproteota</taxon>
        <taxon>Thermoprotei</taxon>
        <taxon>Sulfolobales</taxon>
        <taxon>Sulfolobaceae</taxon>
        <taxon>Metallosphaera</taxon>
    </lineage>
</organism>
<feature type="transmembrane region" description="Helical" evidence="1">
    <location>
        <begin position="242"/>
        <end position="271"/>
    </location>
</feature>
<dbReference type="HOGENOM" id="CLU_498421_0_0_2"/>
<dbReference type="EMBL" id="CP002656">
    <property type="protein sequence ID" value="AEB95549.1"/>
    <property type="molecule type" value="Genomic_DNA"/>
</dbReference>
<keyword evidence="1" id="KW-0812">Transmembrane</keyword>
<sequence length="554" mass="61773">MSTPISGLVNFVKQVFQLDKDWLSRITMAMIVLSLIWGILGIIDALMARIQEAVWATSSNFILTSQEYYGSITLHGVRDLFGFAVQLEIAIFAFISLRMLKIQPRLKWFMNLAFIIFNISFMLLEGPIVLYPTFNDNYFSAGSWYYLAPLGLPNYSQYVLSPLWYVGMELLDIGTYMFVIWLIYHFYLASRSTKEKLPIFAVFALMTSLMIAIGWSGEAAANTWDLLAIAGVTGMNVIANQIAFWILGHSIVYIVWMPAIASMYYLIPLLANKPLYSDKMARIAALMYLIFSNNVPIHHLYMVNFPVSVKVMQEVLTYAVVVPSMLTFFNLWATVKGASVKVNLISLWISISFAGAIAAGVTGISNADISFNSIIHNTMWVPGHFHAMIFFSIVPAGFATLYYMVPMLTGRMWYSTKLGWLHMVGYMIGTAMIVYGFDNLGLAGLTRRAEIFPNTPVYVSSEIISAVGAFIADAATLVWLGNLVLTLLKGRTANLEGLSIGETISTVALQLNAPELNTSGLNKFPSYFVSISRAMKSEIPKIRTFLGRKKGNLS</sequence>
<dbReference type="GO" id="GO:0022904">
    <property type="term" value="P:respiratory electron transport chain"/>
    <property type="evidence" value="ECO:0007669"/>
    <property type="project" value="TreeGrafter"/>
</dbReference>
<dbReference type="PANTHER" id="PTHR10422:SF18">
    <property type="entry name" value="CYTOCHROME C OXIDASE SUBUNIT 1"/>
    <property type="match status" value="1"/>
</dbReference>
<keyword evidence="1" id="KW-1133">Transmembrane helix</keyword>
<feature type="transmembrane region" description="Helical" evidence="1">
    <location>
        <begin position="385"/>
        <end position="405"/>
    </location>
</feature>
<dbReference type="GO" id="GO:0004129">
    <property type="term" value="F:cytochrome-c oxidase activity"/>
    <property type="evidence" value="ECO:0007669"/>
    <property type="project" value="InterPro"/>
</dbReference>
<dbReference type="GeneID" id="10493635"/>
<feature type="transmembrane region" description="Helical" evidence="1">
    <location>
        <begin position="163"/>
        <end position="187"/>
    </location>
</feature>
<dbReference type="InterPro" id="IPR036927">
    <property type="entry name" value="Cyt_c_oxase-like_su1_sf"/>
</dbReference>
<dbReference type="GO" id="GO:0020037">
    <property type="term" value="F:heme binding"/>
    <property type="evidence" value="ECO:0007669"/>
    <property type="project" value="InterPro"/>
</dbReference>
<reference evidence="3 4" key="1">
    <citation type="journal article" date="2011" name="J. Bacteriol.">
        <title>Complete genome sequence of Metallosphaera cuprina, a metal sulfide-oxidizing archaeon from a hot spring.</title>
        <authorList>
            <person name="Liu L.J."/>
            <person name="You X.Y."/>
            <person name="Zheng H."/>
            <person name="Wang S."/>
            <person name="Jiang C.Y."/>
            <person name="Liu S.J."/>
        </authorList>
    </citation>
    <scope>NUCLEOTIDE SEQUENCE [LARGE SCALE GENOMIC DNA]</scope>
    <source>
        <strain evidence="3 4">Ar-4</strain>
    </source>
</reference>
<dbReference type="PANTHER" id="PTHR10422">
    <property type="entry name" value="CYTOCHROME C OXIDASE SUBUNIT 1"/>
    <property type="match status" value="1"/>
</dbReference>
<dbReference type="PATRIC" id="fig|1006006.8.peg.1441"/>
<dbReference type="STRING" id="1006006.Mcup_1446"/>
<feature type="transmembrane region" description="Helical" evidence="1">
    <location>
        <begin position="22"/>
        <end position="43"/>
    </location>
</feature>
<dbReference type="KEGG" id="mcn:Mcup_1446"/>
<feature type="domain" description="Cytochrome oxidase subunit I profile" evidence="2">
    <location>
        <begin position="25"/>
        <end position="496"/>
    </location>
</feature>
<dbReference type="GO" id="GO:0009060">
    <property type="term" value="P:aerobic respiration"/>
    <property type="evidence" value="ECO:0007669"/>
    <property type="project" value="InterPro"/>
</dbReference>
<dbReference type="InterPro" id="IPR000883">
    <property type="entry name" value="Cyt_C_Oxase_1"/>
</dbReference>
<dbReference type="AlphaFoldDB" id="F4FYQ1"/>
<feature type="transmembrane region" description="Helical" evidence="1">
    <location>
        <begin position="345"/>
        <end position="365"/>
    </location>
</feature>
<evidence type="ECO:0000313" key="4">
    <source>
        <dbReference type="Proteomes" id="UP000007812"/>
    </source>
</evidence>
<protein>
    <submittedName>
        <fullName evidence="3">Cytochrome-c oxidase</fullName>
    </submittedName>
</protein>
<proteinExistence type="predicted"/>
<keyword evidence="1" id="KW-0472">Membrane</keyword>
<dbReference type="InterPro" id="IPR023616">
    <property type="entry name" value="Cyt_c_oxase-like_su1_dom"/>
</dbReference>
<name>F4FYQ1_METCR</name>
<dbReference type="Proteomes" id="UP000007812">
    <property type="component" value="Chromosome"/>
</dbReference>
<feature type="transmembrane region" description="Helical" evidence="1">
    <location>
        <begin position="463"/>
        <end position="488"/>
    </location>
</feature>
<feature type="transmembrane region" description="Helical" evidence="1">
    <location>
        <begin position="112"/>
        <end position="134"/>
    </location>
</feature>
<evidence type="ECO:0000313" key="3">
    <source>
        <dbReference type="EMBL" id="AEB95549.1"/>
    </source>
</evidence>
<dbReference type="Pfam" id="PF00115">
    <property type="entry name" value="COX1"/>
    <property type="match status" value="1"/>
</dbReference>
<dbReference type="SMR" id="F4FYQ1"/>
<accession>F4FYQ1</accession>
<evidence type="ECO:0000256" key="1">
    <source>
        <dbReference type="SAM" id="Phobius"/>
    </source>
</evidence>
<dbReference type="Gene3D" id="1.20.210.10">
    <property type="entry name" value="Cytochrome c oxidase-like, subunit I domain"/>
    <property type="match status" value="1"/>
</dbReference>